<dbReference type="GO" id="GO:0016788">
    <property type="term" value="F:hydrolase activity, acting on ester bonds"/>
    <property type="evidence" value="ECO:0007669"/>
    <property type="project" value="UniProtKB-ARBA"/>
</dbReference>
<keyword evidence="1" id="KW-0378">Hydrolase</keyword>
<evidence type="ECO:0000313" key="3">
    <source>
        <dbReference type="EMBL" id="KKN52536.1"/>
    </source>
</evidence>
<dbReference type="Gene3D" id="3.40.50.1820">
    <property type="entry name" value="alpha/beta hydrolase"/>
    <property type="match status" value="1"/>
</dbReference>
<comment type="caution">
    <text evidence="3">The sequence shown here is derived from an EMBL/GenBank/DDBJ whole genome shotgun (WGS) entry which is preliminary data.</text>
</comment>
<protein>
    <recommendedName>
        <fullName evidence="2">Serine aminopeptidase S33 domain-containing protein</fullName>
    </recommendedName>
</protein>
<dbReference type="InterPro" id="IPR022742">
    <property type="entry name" value="Hydrolase_4"/>
</dbReference>
<dbReference type="SUPFAM" id="SSF53474">
    <property type="entry name" value="alpha/beta-Hydrolases"/>
    <property type="match status" value="1"/>
</dbReference>
<dbReference type="EMBL" id="LAZR01001014">
    <property type="protein sequence ID" value="KKN52536.1"/>
    <property type="molecule type" value="Genomic_DNA"/>
</dbReference>
<proteinExistence type="predicted"/>
<feature type="domain" description="Serine aminopeptidase S33" evidence="2">
    <location>
        <begin position="68"/>
        <end position="189"/>
    </location>
</feature>
<evidence type="ECO:0000259" key="2">
    <source>
        <dbReference type="Pfam" id="PF12146"/>
    </source>
</evidence>
<dbReference type="PANTHER" id="PTHR22946:SF9">
    <property type="entry name" value="POLYKETIDE TRANSFERASE AF380"/>
    <property type="match status" value="1"/>
</dbReference>
<reference evidence="3" key="1">
    <citation type="journal article" date="2015" name="Nature">
        <title>Complex archaea that bridge the gap between prokaryotes and eukaryotes.</title>
        <authorList>
            <person name="Spang A."/>
            <person name="Saw J.H."/>
            <person name="Jorgensen S.L."/>
            <person name="Zaremba-Niedzwiedzka K."/>
            <person name="Martijn J."/>
            <person name="Lind A.E."/>
            <person name="van Eijk R."/>
            <person name="Schleper C."/>
            <person name="Guy L."/>
            <person name="Ettema T.J."/>
        </authorList>
    </citation>
    <scope>NUCLEOTIDE SEQUENCE</scope>
</reference>
<dbReference type="PANTHER" id="PTHR22946">
    <property type="entry name" value="DIENELACTONE HYDROLASE DOMAIN-CONTAINING PROTEIN-RELATED"/>
    <property type="match status" value="1"/>
</dbReference>
<accession>A0A0F9TTS8</accession>
<gene>
    <name evidence="3" type="ORF">LCGC14_0611450</name>
</gene>
<dbReference type="Pfam" id="PF12146">
    <property type="entry name" value="Hydrolase_4"/>
    <property type="match status" value="1"/>
</dbReference>
<dbReference type="InterPro" id="IPR050261">
    <property type="entry name" value="FrsA_esterase"/>
</dbReference>
<evidence type="ECO:0000256" key="1">
    <source>
        <dbReference type="ARBA" id="ARBA00022801"/>
    </source>
</evidence>
<sequence>MLSLTTFLIVYAPFEIYWSIFRLWSDRWIKLIAKELDTSDIEIEVSDGFLSANLIKHKDRIKNKIKNSIIVICHGFSDTKETLDYFYYPLAYQGYTILTYDARGTGKSKKTGKRSEFLKRINDFKEIINWIKSQEELSTLKIFCIGFSIGAITVLCGGFANSQIDKIIAVSSMSYYKQNIPKYNPVIILSYLLKGVKLFPKPNENSKISPYIVINNEKADPKQNWEKLSSRVMLIHCRNDRVIKFKNFLENKLILESPEKNLVVLKKGGHSHKKNECVLVGVTLSFLNT</sequence>
<organism evidence="3">
    <name type="scientific">marine sediment metagenome</name>
    <dbReference type="NCBI Taxonomy" id="412755"/>
    <lineage>
        <taxon>unclassified sequences</taxon>
        <taxon>metagenomes</taxon>
        <taxon>ecological metagenomes</taxon>
    </lineage>
</organism>
<dbReference type="InterPro" id="IPR029058">
    <property type="entry name" value="AB_hydrolase_fold"/>
</dbReference>
<dbReference type="AlphaFoldDB" id="A0A0F9TTS8"/>
<name>A0A0F9TTS8_9ZZZZ</name>